<keyword evidence="1" id="KW-0614">Plasmid</keyword>
<proteinExistence type="predicted"/>
<evidence type="ECO:0008006" key="3">
    <source>
        <dbReference type="Google" id="ProtNLM"/>
    </source>
</evidence>
<dbReference type="EMBL" id="CP015879">
    <property type="protein sequence ID" value="ANI18727.1"/>
    <property type="molecule type" value="Genomic_DNA"/>
</dbReference>
<dbReference type="RefSeq" id="WP_021018395.1">
    <property type="nucleotide sequence ID" value="NZ_CP015879.1"/>
</dbReference>
<protein>
    <recommendedName>
        <fullName evidence="3">Molybdenum carrier</fullName>
    </recommendedName>
</protein>
<dbReference type="Gene3D" id="3.40.50.450">
    <property type="match status" value="2"/>
</dbReference>
<gene>
    <name evidence="1" type="ORF">A9C11_32205</name>
</gene>
<evidence type="ECO:0000313" key="1">
    <source>
        <dbReference type="EMBL" id="ANI18727.1"/>
    </source>
</evidence>
<reference evidence="1 2" key="1">
    <citation type="submission" date="2016-05" db="EMBL/GenBank/DDBJ databases">
        <title>Genome Sequence of Pseudomonas citronellolis Strain SJTE-3, an Estrogens and Persistent Organic Pollutants degradation strain.</title>
        <authorList>
            <person name="Liang R."/>
        </authorList>
    </citation>
    <scope>NUCLEOTIDE SEQUENCE [LARGE SCALE GENOMIC DNA]</scope>
    <source>
        <strain evidence="1 2">SJTE-3</strain>
        <plasmid evidence="2">Plasmid prbl16</plasmid>
    </source>
</reference>
<name>A0A1A9KMC5_9PSED</name>
<dbReference type="AlphaFoldDB" id="A0A1A9KMC5"/>
<geneLocation type="plasmid" evidence="2">
    <name>prbl16</name>
</geneLocation>
<sequence>MKGPVATVELWEKGRCVFSHAVSRELLQAAVDEGCHLLLVGGDGAPVLGKDAMVPLGHLLKRQRSQRGQQPAVQPNTEDRSPGVSLGWLIALFEWACQNSPLAEIRYVHHAEFTLPTPKQPLLRIEQHDSGRYAPRTWENAKSADITVAFASDFTTRGEQLTLRAAGEAYVAIPVSIEPVAAARRLYKAMSAAKARTLNVAGNGIYTLSKHGWTQESINAWVYQVIGKVHQHWPIEFIRSGGQTGVDVAGLVSAHALGIDCLGLFPKHFLQRAEDNVDVRRTATELEAEIRTWALMLGVKNPSTDE</sequence>
<organism evidence="1 2">
    <name type="scientific">Pseudomonas citronellolis</name>
    <dbReference type="NCBI Taxonomy" id="53408"/>
    <lineage>
        <taxon>Bacteria</taxon>
        <taxon>Pseudomonadati</taxon>
        <taxon>Pseudomonadota</taxon>
        <taxon>Gammaproteobacteria</taxon>
        <taxon>Pseudomonadales</taxon>
        <taxon>Pseudomonadaceae</taxon>
        <taxon>Pseudomonas</taxon>
    </lineage>
</organism>
<dbReference type="Proteomes" id="UP000077748">
    <property type="component" value="Plasmid pRBL16"/>
</dbReference>
<accession>A0A1A9KMC5</accession>
<evidence type="ECO:0000313" key="2">
    <source>
        <dbReference type="Proteomes" id="UP000077748"/>
    </source>
</evidence>